<name>A0A4Z0Z610_9PEZI</name>
<feature type="signal peptide" evidence="2">
    <location>
        <begin position="1"/>
        <end position="19"/>
    </location>
</feature>
<dbReference type="STRING" id="37992.A0A4Z0Z610"/>
<dbReference type="AlphaFoldDB" id="A0A4Z0Z610"/>
<feature type="compositionally biased region" description="Polar residues" evidence="1">
    <location>
        <begin position="146"/>
        <end position="159"/>
    </location>
</feature>
<keyword evidence="2" id="KW-0732">Signal</keyword>
<evidence type="ECO:0000313" key="3">
    <source>
        <dbReference type="EMBL" id="TGJ87051.1"/>
    </source>
</evidence>
<evidence type="ECO:0000256" key="2">
    <source>
        <dbReference type="SAM" id="SignalP"/>
    </source>
</evidence>
<evidence type="ECO:0000256" key="1">
    <source>
        <dbReference type="SAM" id="MobiDB-lite"/>
    </source>
</evidence>
<organism evidence="3 4">
    <name type="scientific">Xylaria hypoxylon</name>
    <dbReference type="NCBI Taxonomy" id="37992"/>
    <lineage>
        <taxon>Eukaryota</taxon>
        <taxon>Fungi</taxon>
        <taxon>Dikarya</taxon>
        <taxon>Ascomycota</taxon>
        <taxon>Pezizomycotina</taxon>
        <taxon>Sordariomycetes</taxon>
        <taxon>Xylariomycetidae</taxon>
        <taxon>Xylariales</taxon>
        <taxon>Xylariaceae</taxon>
        <taxon>Xylaria</taxon>
    </lineage>
</organism>
<feature type="chain" id="PRO_5021196598" description="Infection structure specific protein" evidence="2">
    <location>
        <begin position="20"/>
        <end position="208"/>
    </location>
</feature>
<protein>
    <recommendedName>
        <fullName evidence="5">Infection structure specific protein</fullName>
    </recommendedName>
</protein>
<sequence length="208" mass="20396">MYNSKVLLSVATLTGVSLAQTSAVFPDPACPSSISALLAAAPMAPTELVSAFAAANTGGSEISADGLLRHPSLYVDTLCGYAGVLPESILPAFANWGSDLLNFASTEISSYDGIVTKCITTGTEAASITSFIHSIASNPADLCKAPSSTPSNGTASITPYPTATGSSTTTSASGSPSTLIPTAGAARPTGVLAGAAAIGGLLGAVALL</sequence>
<feature type="region of interest" description="Disordered" evidence="1">
    <location>
        <begin position="146"/>
        <end position="180"/>
    </location>
</feature>
<dbReference type="Proteomes" id="UP000297716">
    <property type="component" value="Unassembled WGS sequence"/>
</dbReference>
<dbReference type="OrthoDB" id="4774255at2759"/>
<proteinExistence type="predicted"/>
<dbReference type="EMBL" id="SKBN01000019">
    <property type="protein sequence ID" value="TGJ87051.1"/>
    <property type="molecule type" value="Genomic_DNA"/>
</dbReference>
<accession>A0A4Z0Z610</accession>
<evidence type="ECO:0008006" key="5">
    <source>
        <dbReference type="Google" id="ProtNLM"/>
    </source>
</evidence>
<feature type="compositionally biased region" description="Low complexity" evidence="1">
    <location>
        <begin position="161"/>
        <end position="178"/>
    </location>
</feature>
<gene>
    <name evidence="3" type="ORF">E0Z10_g1783</name>
</gene>
<keyword evidence="4" id="KW-1185">Reference proteome</keyword>
<reference evidence="3 4" key="1">
    <citation type="submission" date="2019-03" db="EMBL/GenBank/DDBJ databases">
        <title>Draft genome sequence of Xylaria hypoxylon DSM 108379, a ubiquitous saprotrophic-parasitic fungi on hardwood.</title>
        <authorList>
            <person name="Buettner E."/>
            <person name="Leonhardt S."/>
            <person name="Gebauer A.M."/>
            <person name="Liers C."/>
            <person name="Hofrichter M."/>
            <person name="Kellner H."/>
        </authorList>
    </citation>
    <scope>NUCLEOTIDE SEQUENCE [LARGE SCALE GENOMIC DNA]</scope>
    <source>
        <strain evidence="3 4">DSM 108379</strain>
    </source>
</reference>
<comment type="caution">
    <text evidence="3">The sequence shown here is derived from an EMBL/GenBank/DDBJ whole genome shotgun (WGS) entry which is preliminary data.</text>
</comment>
<evidence type="ECO:0000313" key="4">
    <source>
        <dbReference type="Proteomes" id="UP000297716"/>
    </source>
</evidence>